<dbReference type="RefSeq" id="WP_155586870.1">
    <property type="nucleotide sequence ID" value="NZ_WFKQ01000002.1"/>
</dbReference>
<dbReference type="Pfam" id="PF02674">
    <property type="entry name" value="Colicin_V"/>
    <property type="match status" value="1"/>
</dbReference>
<dbReference type="OrthoDB" id="9810601at2"/>
<organism evidence="7 8">
    <name type="scientific">Psychrobacter sanguinis</name>
    <dbReference type="NCBI Taxonomy" id="861445"/>
    <lineage>
        <taxon>Bacteria</taxon>
        <taxon>Pseudomonadati</taxon>
        <taxon>Pseudomonadota</taxon>
        <taxon>Gammaproteobacteria</taxon>
        <taxon>Moraxellales</taxon>
        <taxon>Moraxellaceae</taxon>
        <taxon>Psychrobacter</taxon>
    </lineage>
</organism>
<comment type="subcellular location">
    <subcellularLocation>
        <location evidence="1">Membrane</location>
        <topology evidence="1">Multi-pass membrane protein</topology>
    </subcellularLocation>
</comment>
<gene>
    <name evidence="7" type="ORF">GB996_03575</name>
</gene>
<name>A0A844LZQ4_9GAMM</name>
<proteinExistence type="predicted"/>
<comment type="caution">
    <text evidence="7">The sequence shown here is derived from an EMBL/GenBank/DDBJ whole genome shotgun (WGS) entry which is preliminary data.</text>
</comment>
<evidence type="ECO:0000313" key="8">
    <source>
        <dbReference type="Proteomes" id="UP000442109"/>
    </source>
</evidence>
<evidence type="ECO:0000256" key="4">
    <source>
        <dbReference type="ARBA" id="ARBA00023136"/>
    </source>
</evidence>
<keyword evidence="3 6" id="KW-1133">Transmembrane helix</keyword>
<evidence type="ECO:0000256" key="1">
    <source>
        <dbReference type="ARBA" id="ARBA00004141"/>
    </source>
</evidence>
<dbReference type="PANTHER" id="PTHR36926:SF1">
    <property type="entry name" value="COLICIN V PRODUCTION PROTEIN"/>
    <property type="match status" value="1"/>
</dbReference>
<dbReference type="GO" id="GO:0009403">
    <property type="term" value="P:toxin biosynthetic process"/>
    <property type="evidence" value="ECO:0007669"/>
    <property type="project" value="InterPro"/>
</dbReference>
<sequence>MGFLDIVIAIMVLAGLWRGFSAGFIRSAISLVGWFIALLAATRLADDVAPYLANVVSSPVLQMGAGFLAVVLIVMLVIQILTMLVSGIVKSLKLGFIDQLAGGVLGAFKNLLVVLVMLSVSAPVLVNTAMWQSSMLAPELLPYAPFAKEFATKVLGEAWQQIDVPDSKSNDPSAVDSNSMEQQ</sequence>
<feature type="transmembrane region" description="Helical" evidence="6">
    <location>
        <begin position="65"/>
        <end position="89"/>
    </location>
</feature>
<dbReference type="Proteomes" id="UP000442109">
    <property type="component" value="Unassembled WGS sequence"/>
</dbReference>
<evidence type="ECO:0000256" key="6">
    <source>
        <dbReference type="SAM" id="Phobius"/>
    </source>
</evidence>
<keyword evidence="8" id="KW-1185">Reference proteome</keyword>
<evidence type="ECO:0000256" key="3">
    <source>
        <dbReference type="ARBA" id="ARBA00022989"/>
    </source>
</evidence>
<dbReference type="GO" id="GO:0016020">
    <property type="term" value="C:membrane"/>
    <property type="evidence" value="ECO:0007669"/>
    <property type="project" value="UniProtKB-SubCell"/>
</dbReference>
<keyword evidence="2 6" id="KW-0812">Transmembrane</keyword>
<protein>
    <submittedName>
        <fullName evidence="7">CvpA family protein</fullName>
    </submittedName>
</protein>
<evidence type="ECO:0000313" key="7">
    <source>
        <dbReference type="EMBL" id="MUG31868.1"/>
    </source>
</evidence>
<dbReference type="PANTHER" id="PTHR36926">
    <property type="entry name" value="COLICIN V PRODUCTION PROTEIN"/>
    <property type="match status" value="1"/>
</dbReference>
<dbReference type="InterPro" id="IPR003825">
    <property type="entry name" value="Colicin-V_CvpA"/>
</dbReference>
<evidence type="ECO:0000256" key="5">
    <source>
        <dbReference type="SAM" id="MobiDB-lite"/>
    </source>
</evidence>
<feature type="region of interest" description="Disordered" evidence="5">
    <location>
        <begin position="163"/>
        <end position="183"/>
    </location>
</feature>
<dbReference type="EMBL" id="WFKQ01000002">
    <property type="protein sequence ID" value="MUG31868.1"/>
    <property type="molecule type" value="Genomic_DNA"/>
</dbReference>
<keyword evidence="4 6" id="KW-0472">Membrane</keyword>
<dbReference type="AlphaFoldDB" id="A0A844LZQ4"/>
<accession>A0A844LZQ4</accession>
<evidence type="ECO:0000256" key="2">
    <source>
        <dbReference type="ARBA" id="ARBA00022692"/>
    </source>
</evidence>
<dbReference type="InterPro" id="IPR052719">
    <property type="entry name" value="CvpA-like"/>
</dbReference>
<feature type="transmembrane region" description="Helical" evidence="6">
    <location>
        <begin position="110"/>
        <end position="131"/>
    </location>
</feature>
<feature type="compositionally biased region" description="Polar residues" evidence="5">
    <location>
        <begin position="170"/>
        <end position="183"/>
    </location>
</feature>
<reference evidence="7 8" key="1">
    <citation type="journal article" date="2019" name="PLoS ONE">
        <title>Pup mortality in New Zealand sea lions (Phocarctos hookeri) at Enderby Island, Auckland Islands, 2013-18.</title>
        <authorList>
            <person name="Michael S.A."/>
            <person name="Hayman D.T.S."/>
            <person name="Gray R."/>
            <person name="Zhang J."/>
            <person name="Rogers L."/>
            <person name="Roe W.D."/>
        </authorList>
    </citation>
    <scope>NUCLEOTIDE SEQUENCE [LARGE SCALE GENOMIC DNA]</scope>
    <source>
        <strain evidence="7 8">SM868</strain>
    </source>
</reference>